<evidence type="ECO:0000313" key="3">
    <source>
        <dbReference type="Proteomes" id="UP001163798"/>
    </source>
</evidence>
<comment type="caution">
    <text evidence="2">The sequence shown here is derived from an EMBL/GenBank/DDBJ whole genome shotgun (WGS) entry which is preliminary data.</text>
</comment>
<evidence type="ECO:0000256" key="1">
    <source>
        <dbReference type="SAM" id="MobiDB-lite"/>
    </source>
</evidence>
<dbReference type="EMBL" id="MU794548">
    <property type="protein sequence ID" value="KAJ3779601.1"/>
    <property type="molecule type" value="Genomic_DNA"/>
</dbReference>
<reference evidence="2" key="1">
    <citation type="submission" date="2022-08" db="EMBL/GenBank/DDBJ databases">
        <authorList>
            <consortium name="DOE Joint Genome Institute"/>
            <person name="Min B."/>
            <person name="Riley R."/>
            <person name="Sierra-Patev S."/>
            <person name="Naranjo-Ortiz M."/>
            <person name="Looney B."/>
            <person name="Konkel Z."/>
            <person name="Slot J.C."/>
            <person name="Sakamoto Y."/>
            <person name="Steenwyk J.L."/>
            <person name="Rokas A."/>
            <person name="Carro J."/>
            <person name="Camarero S."/>
            <person name="Ferreira P."/>
            <person name="Molpeceres G."/>
            <person name="Ruiz-Duenas F.J."/>
            <person name="Serrano A."/>
            <person name="Henrissat B."/>
            <person name="Drula E."/>
            <person name="Hughes K.W."/>
            <person name="Mata J.L."/>
            <person name="Ishikawa N.K."/>
            <person name="Vargas-Isla R."/>
            <person name="Ushijima S."/>
            <person name="Smith C.A."/>
            <person name="Ahrendt S."/>
            <person name="Andreopoulos W."/>
            <person name="He G."/>
            <person name="Labutti K."/>
            <person name="Lipzen A."/>
            <person name="Ng V."/>
            <person name="Sandor L."/>
            <person name="Barry K."/>
            <person name="Martinez A.T."/>
            <person name="Xiao Y."/>
            <person name="Gibbons J.G."/>
            <person name="Terashima K."/>
            <person name="Hibbett D.S."/>
            <person name="Grigoriev I.V."/>
        </authorList>
    </citation>
    <scope>NUCLEOTIDE SEQUENCE</scope>
    <source>
        <strain evidence="2">TFB10291</strain>
    </source>
</reference>
<feature type="compositionally biased region" description="Basic and acidic residues" evidence="1">
    <location>
        <begin position="27"/>
        <end position="41"/>
    </location>
</feature>
<evidence type="ECO:0000313" key="2">
    <source>
        <dbReference type="EMBL" id="KAJ3779601.1"/>
    </source>
</evidence>
<organism evidence="2 3">
    <name type="scientific">Lentinula aff. detonsa</name>
    <dbReference type="NCBI Taxonomy" id="2804958"/>
    <lineage>
        <taxon>Eukaryota</taxon>
        <taxon>Fungi</taxon>
        <taxon>Dikarya</taxon>
        <taxon>Basidiomycota</taxon>
        <taxon>Agaricomycotina</taxon>
        <taxon>Agaricomycetes</taxon>
        <taxon>Agaricomycetidae</taxon>
        <taxon>Agaricales</taxon>
        <taxon>Marasmiineae</taxon>
        <taxon>Omphalotaceae</taxon>
        <taxon>Lentinula</taxon>
    </lineage>
</organism>
<keyword evidence="3" id="KW-1185">Reference proteome</keyword>
<gene>
    <name evidence="2" type="ORF">GGU10DRAFT_382186</name>
</gene>
<protein>
    <submittedName>
        <fullName evidence="2">Uncharacterized protein</fullName>
    </submittedName>
</protein>
<name>A0AA38KME1_9AGAR</name>
<feature type="region of interest" description="Disordered" evidence="1">
    <location>
        <begin position="23"/>
        <end position="101"/>
    </location>
</feature>
<dbReference type="Proteomes" id="UP001163798">
    <property type="component" value="Unassembled WGS sequence"/>
</dbReference>
<proteinExistence type="predicted"/>
<sequence>MNRTITAIKRIKEIIYKMETRWSANDQSKDVKGQTDTKADSSNHVIAQYPQPAQTIPKQPKFPLKPPKPIIGPKNYVPVQKQTLGAPPKDDNQNLEGGLLE</sequence>
<accession>A0AA38KME1</accession>
<dbReference type="AlphaFoldDB" id="A0AA38KME1"/>